<evidence type="ECO:0000313" key="2">
    <source>
        <dbReference type="Proteomes" id="UP000034805"/>
    </source>
</evidence>
<name>A0A0P7VS14_SCLFO</name>
<accession>A0A0P7VS14</accession>
<dbReference type="EMBL" id="JARO02000256">
    <property type="protein sequence ID" value="KPP79228.1"/>
    <property type="molecule type" value="Genomic_DNA"/>
</dbReference>
<feature type="non-terminal residue" evidence="1">
    <location>
        <position position="103"/>
    </location>
</feature>
<proteinExistence type="predicted"/>
<evidence type="ECO:0000313" key="1">
    <source>
        <dbReference type="EMBL" id="KPP79228.1"/>
    </source>
</evidence>
<dbReference type="Proteomes" id="UP000034805">
    <property type="component" value="Unassembled WGS sequence"/>
</dbReference>
<dbReference type="AlphaFoldDB" id="A0A0P7VS14"/>
<sequence length="103" mass="11388">MNTIWSTVKSHPYIINIVGYTTLFATADVIQQSMVKHPGGKAGHLRRLEGEVLDLLQNWSDILVNYASSQFLAGSSSGTDGVCRRHRSGLDRFFVSSSTAERM</sequence>
<reference evidence="1 2" key="1">
    <citation type="submission" date="2015-08" db="EMBL/GenBank/DDBJ databases">
        <title>The genome of the Asian arowana (Scleropages formosus).</title>
        <authorList>
            <person name="Tan M.H."/>
            <person name="Gan H.M."/>
            <person name="Croft L.J."/>
            <person name="Austin C.M."/>
        </authorList>
    </citation>
    <scope>NUCLEOTIDE SEQUENCE [LARGE SCALE GENOMIC DNA]</scope>
    <source>
        <strain evidence="1">Aro1</strain>
    </source>
</reference>
<organism evidence="1 2">
    <name type="scientific">Scleropages formosus</name>
    <name type="common">Asian bonytongue</name>
    <name type="synonym">Osteoglossum formosum</name>
    <dbReference type="NCBI Taxonomy" id="113540"/>
    <lineage>
        <taxon>Eukaryota</taxon>
        <taxon>Metazoa</taxon>
        <taxon>Chordata</taxon>
        <taxon>Craniata</taxon>
        <taxon>Vertebrata</taxon>
        <taxon>Euteleostomi</taxon>
        <taxon>Actinopterygii</taxon>
        <taxon>Neopterygii</taxon>
        <taxon>Teleostei</taxon>
        <taxon>Osteoglossocephala</taxon>
        <taxon>Osteoglossomorpha</taxon>
        <taxon>Osteoglossiformes</taxon>
        <taxon>Osteoglossidae</taxon>
        <taxon>Scleropages</taxon>
    </lineage>
</organism>
<comment type="caution">
    <text evidence="1">The sequence shown here is derived from an EMBL/GenBank/DDBJ whole genome shotgun (WGS) entry which is preliminary data.</text>
</comment>
<gene>
    <name evidence="1" type="ORF">Z043_101202</name>
</gene>
<protein>
    <submittedName>
        <fullName evidence="1">Uncharacterized protein</fullName>
    </submittedName>
</protein>